<keyword evidence="3" id="KW-0460">Magnesium</keyword>
<evidence type="ECO:0000256" key="2">
    <source>
        <dbReference type="PIRSR" id="PIRSR603542-1"/>
    </source>
</evidence>
<protein>
    <submittedName>
        <fullName evidence="6">4'-phosphopantetheinyl transferase superfamily protein</fullName>
    </submittedName>
</protein>
<feature type="binding site" evidence="2">
    <location>
        <position position="152"/>
    </location>
    <ligand>
        <name>CoA</name>
        <dbReference type="ChEBI" id="CHEBI:57287"/>
    </ligand>
</feature>
<dbReference type="Pfam" id="PF17837">
    <property type="entry name" value="4PPT_N"/>
    <property type="match status" value="1"/>
</dbReference>
<evidence type="ECO:0000256" key="3">
    <source>
        <dbReference type="PIRSR" id="PIRSR603542-2"/>
    </source>
</evidence>
<evidence type="ECO:0000256" key="1">
    <source>
        <dbReference type="ARBA" id="ARBA00022679"/>
    </source>
</evidence>
<feature type="binding site" evidence="3">
    <location>
        <position position="103"/>
    </location>
    <ligand>
        <name>Mg(2+)</name>
        <dbReference type="ChEBI" id="CHEBI:18420"/>
    </ligand>
</feature>
<dbReference type="Proteomes" id="UP000546126">
    <property type="component" value="Unassembled WGS sequence"/>
</dbReference>
<dbReference type="PANTHER" id="PTHR38096:SF1">
    <property type="entry name" value="ENTEROBACTIN SYNTHASE COMPONENT D"/>
    <property type="match status" value="1"/>
</dbReference>
<dbReference type="Gene3D" id="3.90.470.20">
    <property type="entry name" value="4'-phosphopantetheinyl transferase domain"/>
    <property type="match status" value="1"/>
</dbReference>
<sequence length="232" mass="25033">MIEKILPATVKAFEAFNDPPEAALFPEEAELVRRAADKRRREFTTARHCARKAMERLGVRPVPVLSGPYGEPCWPHGTTGSITHCAGYRAAAVGAGPALIGIDAEPDAPLPPGVLEAVSVPKERDMVRRLGERHPGTSWDRLLFSTKEAVYKAWFPLAGRWLDFQDAAVTLDPLRGTFTAHLMVSGPRWQGERLTGFTGRWTAGRGLLLTAIAVAGTPRGAAAGAHRAGARP</sequence>
<dbReference type="EMBL" id="JABWGO010000004">
    <property type="protein sequence ID" value="NUW42217.1"/>
    <property type="molecule type" value="Genomic_DNA"/>
</dbReference>
<feature type="binding site" evidence="3">
    <location>
        <position position="105"/>
    </location>
    <ligand>
        <name>Mg(2+)</name>
        <dbReference type="ChEBI" id="CHEBI:18420"/>
    </ligand>
</feature>
<feature type="domain" description="4'-phosphopantetheinyl transferase N-terminal" evidence="5">
    <location>
        <begin position="27"/>
        <end position="93"/>
    </location>
</feature>
<dbReference type="SUPFAM" id="SSF56214">
    <property type="entry name" value="4'-phosphopantetheinyl transferase"/>
    <property type="match status" value="1"/>
</dbReference>
<gene>
    <name evidence="6" type="ORF">HT134_19005</name>
</gene>
<dbReference type="GO" id="GO:0005886">
    <property type="term" value="C:plasma membrane"/>
    <property type="evidence" value="ECO:0007669"/>
    <property type="project" value="TreeGrafter"/>
</dbReference>
<dbReference type="InterPro" id="IPR037143">
    <property type="entry name" value="4-PPantetheinyl_Trfase_dom_sf"/>
</dbReference>
<dbReference type="AlphaFoldDB" id="A0A7Y6IPV2"/>
<dbReference type="RefSeq" id="WP_175601772.1">
    <property type="nucleotide sequence ID" value="NZ_JABWGO010000004.1"/>
</dbReference>
<name>A0A7Y6IPV2_9ACTN</name>
<evidence type="ECO:0000259" key="4">
    <source>
        <dbReference type="Pfam" id="PF01648"/>
    </source>
</evidence>
<feature type="binding site" evidence="2">
    <location>
        <position position="103"/>
    </location>
    <ligand>
        <name>CoA</name>
        <dbReference type="ChEBI" id="CHEBI:57287"/>
    </ligand>
</feature>
<feature type="binding site" evidence="2">
    <location>
        <position position="148"/>
    </location>
    <ligand>
        <name>CoA</name>
        <dbReference type="ChEBI" id="CHEBI:57287"/>
    </ligand>
</feature>
<dbReference type="InterPro" id="IPR003542">
    <property type="entry name" value="Enbac_synth_compD-like"/>
</dbReference>
<feature type="domain" description="4'-phosphopantetheinyl transferase" evidence="4">
    <location>
        <begin position="100"/>
        <end position="176"/>
    </location>
</feature>
<dbReference type="GO" id="GO:0009239">
    <property type="term" value="P:enterobactin biosynthetic process"/>
    <property type="evidence" value="ECO:0007669"/>
    <property type="project" value="InterPro"/>
</dbReference>
<dbReference type="Pfam" id="PF01648">
    <property type="entry name" value="ACPS"/>
    <property type="match status" value="1"/>
</dbReference>
<comment type="cofactor">
    <cofactor evidence="3">
        <name>Mg(2+)</name>
        <dbReference type="ChEBI" id="CHEBI:18420"/>
    </cofactor>
</comment>
<dbReference type="PRINTS" id="PR01399">
    <property type="entry name" value="ENTSNTHTASED"/>
</dbReference>
<feature type="binding site" evidence="2">
    <location>
        <position position="47"/>
    </location>
    <ligand>
        <name>CoA</name>
        <dbReference type="ChEBI" id="CHEBI:57287"/>
    </ligand>
</feature>
<proteinExistence type="predicted"/>
<keyword evidence="1 6" id="KW-0808">Transferase</keyword>
<dbReference type="PANTHER" id="PTHR38096">
    <property type="entry name" value="ENTEROBACTIN SYNTHASE COMPONENT D"/>
    <property type="match status" value="1"/>
</dbReference>
<accession>A0A7Y6IPV2</accession>
<evidence type="ECO:0000313" key="6">
    <source>
        <dbReference type="EMBL" id="NUW42217.1"/>
    </source>
</evidence>
<dbReference type="InterPro" id="IPR008278">
    <property type="entry name" value="4-PPantetheinyl_Trfase_dom"/>
</dbReference>
<reference evidence="6 7" key="1">
    <citation type="submission" date="2020-06" db="EMBL/GenBank/DDBJ databases">
        <authorList>
            <person name="Chanama M."/>
        </authorList>
    </citation>
    <scope>NUCLEOTIDE SEQUENCE [LARGE SCALE GENOMIC DNA]</scope>
    <source>
        <strain evidence="6 7">TBRC6557</strain>
    </source>
</reference>
<dbReference type="InterPro" id="IPR041354">
    <property type="entry name" value="4PPT_N"/>
</dbReference>
<dbReference type="GO" id="GO:0008897">
    <property type="term" value="F:holo-[acyl-carrier-protein] synthase activity"/>
    <property type="evidence" value="ECO:0007669"/>
    <property type="project" value="InterPro"/>
</dbReference>
<keyword evidence="7" id="KW-1185">Reference proteome</keyword>
<evidence type="ECO:0000313" key="7">
    <source>
        <dbReference type="Proteomes" id="UP000546126"/>
    </source>
</evidence>
<comment type="caution">
    <text evidence="6">The sequence shown here is derived from an EMBL/GenBank/DDBJ whole genome shotgun (WGS) entry which is preliminary data.</text>
</comment>
<organism evidence="6 7">
    <name type="scientific">Nonomuraea rhodomycinica</name>
    <dbReference type="NCBI Taxonomy" id="1712872"/>
    <lineage>
        <taxon>Bacteria</taxon>
        <taxon>Bacillati</taxon>
        <taxon>Actinomycetota</taxon>
        <taxon>Actinomycetes</taxon>
        <taxon>Streptosporangiales</taxon>
        <taxon>Streptosporangiaceae</taxon>
        <taxon>Nonomuraea</taxon>
    </lineage>
</organism>
<feature type="binding site" evidence="2">
    <location>
        <begin position="83"/>
        <end position="84"/>
    </location>
    <ligand>
        <name>CoA</name>
        <dbReference type="ChEBI" id="CHEBI:57287"/>
    </ligand>
</feature>
<feature type="binding site" evidence="2">
    <location>
        <position position="162"/>
    </location>
    <ligand>
        <name>CoA</name>
        <dbReference type="ChEBI" id="CHEBI:57287"/>
    </ligand>
</feature>
<keyword evidence="3" id="KW-0479">Metal-binding</keyword>
<dbReference type="GO" id="GO:0009366">
    <property type="term" value="C:enterobactin synthetase complex"/>
    <property type="evidence" value="ECO:0007669"/>
    <property type="project" value="InterPro"/>
</dbReference>
<evidence type="ECO:0000259" key="5">
    <source>
        <dbReference type="Pfam" id="PF17837"/>
    </source>
</evidence>
<feature type="binding site" evidence="2">
    <location>
        <position position="39"/>
    </location>
    <ligand>
        <name>CoA</name>
        <dbReference type="ChEBI" id="CHEBI:57287"/>
    </ligand>
</feature>
<feature type="binding site" evidence="3">
    <location>
        <position position="104"/>
    </location>
    <ligand>
        <name>Mg(2+)</name>
        <dbReference type="ChEBI" id="CHEBI:18420"/>
    </ligand>
</feature>
<dbReference type="GO" id="GO:0000287">
    <property type="term" value="F:magnesium ion binding"/>
    <property type="evidence" value="ECO:0007669"/>
    <property type="project" value="InterPro"/>
</dbReference>